<sequence length="102" mass="11599">MCTYDKLNFSTDGLQRLRASATIMQDAFTVQVDQLITPYPDGVLLLLLDEFVNAVQYMKYHDRFFRIPAGCKLSEISVGNAPRIAVASRCRTRRSVAHTYTH</sequence>
<dbReference type="STRING" id="74873.A0A084WN74"/>
<protein>
    <submittedName>
        <fullName evidence="1">AGAP007442-PA-like protein</fullName>
    </submittedName>
</protein>
<keyword evidence="3" id="KW-1185">Reference proteome</keyword>
<dbReference type="EMBL" id="KE525352">
    <property type="protein sequence ID" value="KFB51668.1"/>
    <property type="molecule type" value="Genomic_DNA"/>
</dbReference>
<dbReference type="VEuPathDB" id="VectorBase:ASIC019751"/>
<dbReference type="AlphaFoldDB" id="A0A084WN74"/>
<dbReference type="VEuPathDB" id="VectorBase:ASIS014187"/>
<reference evidence="2" key="2">
    <citation type="submission" date="2020-05" db="UniProtKB">
        <authorList>
            <consortium name="EnsemblMetazoa"/>
        </authorList>
    </citation>
    <scope>IDENTIFICATION</scope>
</reference>
<proteinExistence type="predicted"/>
<reference evidence="1 3" key="1">
    <citation type="journal article" date="2014" name="BMC Genomics">
        <title>Genome sequence of Anopheles sinensis provides insight into genetics basis of mosquito competence for malaria parasites.</title>
        <authorList>
            <person name="Zhou D."/>
            <person name="Zhang D."/>
            <person name="Ding G."/>
            <person name="Shi L."/>
            <person name="Hou Q."/>
            <person name="Ye Y."/>
            <person name="Xu Y."/>
            <person name="Zhou H."/>
            <person name="Xiong C."/>
            <person name="Li S."/>
            <person name="Yu J."/>
            <person name="Hong S."/>
            <person name="Yu X."/>
            <person name="Zou P."/>
            <person name="Chen C."/>
            <person name="Chang X."/>
            <person name="Wang W."/>
            <person name="Lv Y."/>
            <person name="Sun Y."/>
            <person name="Ma L."/>
            <person name="Shen B."/>
            <person name="Zhu C."/>
        </authorList>
    </citation>
    <scope>NUCLEOTIDE SEQUENCE [LARGE SCALE GENOMIC DNA]</scope>
</reference>
<name>A0A084WN74_ANOSI</name>
<dbReference type="Proteomes" id="UP000030765">
    <property type="component" value="Unassembled WGS sequence"/>
</dbReference>
<dbReference type="EMBL" id="ATLV01024572">
    <property type="status" value="NOT_ANNOTATED_CDS"/>
    <property type="molecule type" value="Genomic_DNA"/>
</dbReference>
<evidence type="ECO:0000313" key="3">
    <source>
        <dbReference type="Proteomes" id="UP000030765"/>
    </source>
</evidence>
<accession>A0A084WN74</accession>
<dbReference type="EnsemblMetazoa" id="ASIC019751-RA">
    <property type="protein sequence ID" value="ASIC019751-PA"/>
    <property type="gene ID" value="ASIC019751"/>
</dbReference>
<organism evidence="1">
    <name type="scientific">Anopheles sinensis</name>
    <name type="common">Mosquito</name>
    <dbReference type="NCBI Taxonomy" id="74873"/>
    <lineage>
        <taxon>Eukaryota</taxon>
        <taxon>Metazoa</taxon>
        <taxon>Ecdysozoa</taxon>
        <taxon>Arthropoda</taxon>
        <taxon>Hexapoda</taxon>
        <taxon>Insecta</taxon>
        <taxon>Pterygota</taxon>
        <taxon>Neoptera</taxon>
        <taxon>Endopterygota</taxon>
        <taxon>Diptera</taxon>
        <taxon>Nematocera</taxon>
        <taxon>Culicoidea</taxon>
        <taxon>Culicidae</taxon>
        <taxon>Anophelinae</taxon>
        <taxon>Anopheles</taxon>
    </lineage>
</organism>
<evidence type="ECO:0000313" key="1">
    <source>
        <dbReference type="EMBL" id="KFB51668.1"/>
    </source>
</evidence>
<gene>
    <name evidence="1" type="ORF">ZHAS_00019751</name>
</gene>
<evidence type="ECO:0000313" key="2">
    <source>
        <dbReference type="EnsemblMetazoa" id="ASIC019751-PA"/>
    </source>
</evidence>